<dbReference type="STRING" id="639283.Snov_4355"/>
<dbReference type="Pfam" id="PF10983">
    <property type="entry name" value="DUF2793"/>
    <property type="match status" value="1"/>
</dbReference>
<name>D7A2T4_ANCN5</name>
<evidence type="ECO:0000313" key="1">
    <source>
        <dbReference type="EMBL" id="ADH91614.1"/>
    </source>
</evidence>
<dbReference type="RefSeq" id="WP_013169112.1">
    <property type="nucleotide sequence ID" value="NC_014217.1"/>
</dbReference>
<reference evidence="1 2" key="1">
    <citation type="journal article" date="2012" name="Stand. Genomic Sci.">
        <title>Complete genome sequence of the facultatively chemolithoautotrophic and methylotrophic alpha Proteobacterium Starkeya novella type strain (ATCC 8093(T)).</title>
        <authorList>
            <person name="Kappler U."/>
            <person name="Davenport K."/>
            <person name="Beatson S."/>
            <person name="Lucas S."/>
            <person name="Lapidus A."/>
            <person name="Copeland A."/>
            <person name="Berry K.W."/>
            <person name="Glavina Del Rio T."/>
            <person name="Hammon N."/>
            <person name="Dalin E."/>
            <person name="Tice H."/>
            <person name="Pitluck S."/>
            <person name="Richardson P."/>
            <person name="Bruce D."/>
            <person name="Goodwin L.A."/>
            <person name="Han C."/>
            <person name="Tapia R."/>
            <person name="Detter J.C."/>
            <person name="Chang Y.J."/>
            <person name="Jeffries C.D."/>
            <person name="Land M."/>
            <person name="Hauser L."/>
            <person name="Kyrpides N.C."/>
            <person name="Goker M."/>
            <person name="Ivanova N."/>
            <person name="Klenk H.P."/>
            <person name="Woyke T."/>
        </authorList>
    </citation>
    <scope>NUCLEOTIDE SEQUENCE [LARGE SCALE GENOMIC DNA]</scope>
    <source>
        <strain evidence="2">ATCC 8093 / DSM 506 / JCM 20403 / CCM 1077 / IAM 12100 / NBRC 12443 / NCIMB 10456</strain>
    </source>
</reference>
<dbReference type="KEGG" id="sno:Snov_4355"/>
<accession>D7A2T4</accession>
<organism evidence="1 2">
    <name type="scientific">Ancylobacter novellus (strain ATCC 8093 / DSM 506 / JCM 20403 / CCM 1077 / IAM 12100 / NBRC 12443 / NCIMB 10456)</name>
    <name type="common">Starkeya novella</name>
    <dbReference type="NCBI Taxonomy" id="639283"/>
    <lineage>
        <taxon>Bacteria</taxon>
        <taxon>Pseudomonadati</taxon>
        <taxon>Pseudomonadota</taxon>
        <taxon>Alphaproteobacteria</taxon>
        <taxon>Hyphomicrobiales</taxon>
        <taxon>Xanthobacteraceae</taxon>
        <taxon>Ancylobacter</taxon>
    </lineage>
</organism>
<dbReference type="AlphaFoldDB" id="D7A2T4"/>
<evidence type="ECO:0008006" key="3">
    <source>
        <dbReference type="Google" id="ProtNLM"/>
    </source>
</evidence>
<dbReference type="eggNOG" id="ENOG50334J4">
    <property type="taxonomic scope" value="Bacteria"/>
</dbReference>
<dbReference type="HOGENOM" id="CLU_072569_0_0_5"/>
<protein>
    <recommendedName>
        <fullName evidence="3">DUF2793 domain-containing protein</fullName>
    </recommendedName>
</protein>
<dbReference type="OrthoDB" id="8708771at2"/>
<dbReference type="InterPro" id="IPR021251">
    <property type="entry name" value="DUF2793"/>
</dbReference>
<dbReference type="Proteomes" id="UP000006633">
    <property type="component" value="Chromosome"/>
</dbReference>
<keyword evidence="2" id="KW-1185">Reference proteome</keyword>
<dbReference type="EMBL" id="CP002026">
    <property type="protein sequence ID" value="ADH91614.1"/>
    <property type="molecule type" value="Genomic_DNA"/>
</dbReference>
<proteinExistence type="predicted"/>
<sequence length="368" mass="37369">MPNYYNTGTVSVANGATTVTGSSVLWSDLLAGDTLELAGQRVTIASVTDTTHFELATAWSGTTQSGAAYLVRFDAPSRFTSGYLAEQVRALVARAGILEAARPNYEVQSLGANTPPGSPVTNDMYVVGTSPTGAWAGHANNLAQWTGSAWLFTAADHGMSVVSVATGDLYVWNGTSWLAYVAPTSFIQTLMDDTTAAEARTTLGATAFRAMGTLTAAAGSFARFTGTGGADAVMQAIAGTVSQSGGTPTGALFEKGSNGLGDFIKFADGTMICWATFTTRQVNIASSAVIGGFRSAAITPTFPAAFAAAPAVVTFSTGGTGSGGDAVGAATTVNNTPATTASGFSFYLAASQNTAVAACGYVAIGRWF</sequence>
<gene>
    <name evidence="1" type="ordered locus">Snov_4355</name>
</gene>
<evidence type="ECO:0000313" key="2">
    <source>
        <dbReference type="Proteomes" id="UP000006633"/>
    </source>
</evidence>